<feature type="compositionally biased region" description="Acidic residues" evidence="2">
    <location>
        <begin position="242"/>
        <end position="259"/>
    </location>
</feature>
<keyword evidence="3" id="KW-1133">Transmembrane helix</keyword>
<dbReference type="PANTHER" id="PTHR17178">
    <property type="entry name" value="SECRETORY GRANULE PROTEOGLYCAN CORE PROTEIN"/>
    <property type="match status" value="1"/>
</dbReference>
<feature type="region of interest" description="Disordered" evidence="2">
    <location>
        <begin position="1"/>
        <end position="355"/>
    </location>
</feature>
<dbReference type="Proteomes" id="UP001600064">
    <property type="component" value="Unassembled WGS sequence"/>
</dbReference>
<keyword evidence="1" id="KW-0245">EGF-like domain</keyword>
<comment type="caution">
    <text evidence="5">The sequence shown here is derived from an EMBL/GenBank/DDBJ whole genome shotgun (WGS) entry which is preliminary data.</text>
</comment>
<feature type="region of interest" description="Disordered" evidence="2">
    <location>
        <begin position="851"/>
        <end position="884"/>
    </location>
</feature>
<evidence type="ECO:0000256" key="1">
    <source>
        <dbReference type="PROSITE-ProRule" id="PRU00076"/>
    </source>
</evidence>
<dbReference type="InterPro" id="IPR000742">
    <property type="entry name" value="EGF"/>
</dbReference>
<evidence type="ECO:0000256" key="3">
    <source>
        <dbReference type="SAM" id="Phobius"/>
    </source>
</evidence>
<accession>A0ABR4DGQ2</accession>
<sequence>MNSENGRDMDSQLTGSIQRARERAAAGLPRPPLPPDEPQIARPSVPQQPGLGLPRGPRQQPPFPLQRKDGQAGVSISRPVPAPQWPLPGSVPVQDLTNKGPSKAPAPQRPPRPSRVPSILDSSKVQEQTPTVFRYRRDSNDQDMPPAETLTNTSRPSTLSSVGSIPDFPLPMQMTPGPPRRGSLGPPPSARRGASSFYSNASFVSPIPEESPRSRSRASIASSTAIPDSWGAQSPAPSPDFPDNDMILEESVDGDEDAEESRLVANASVGKRAKPTLVAASSARPGDFGPRQEPFQGGTGYVDGSSSDSQATGASAAASATPDAMLNAYYSSASSDDPSIANQPRTAPPAAAAAVRNSRRLSVLRRPPRLDIDAVRAAEARGSLTSLPDLIRRATRLAASLEKGRRPASQFHEDDFPNWVQQEKHRSGLSDMLAAFPPPAQARTPAITGPQPRRSIRASLREQVQSWPFLLSRTLDTSQEAAPPSDDDRSEKSKRRLCCGLPRWMVIVASIVALLIIVAAVVIPIEFLVIRRQENNNGAQQQLQQCRNQLPCANGGTNIIGDDGACTCRCVNGFSGPDCTTFGDLSCTTMALTGSGADGQVTVGNAIPRLVQDALTNYSIPLSANEIISKFEASNLSCSAENALVTFNGLATRQFGTSSPQQVQQAALGDDRAAAIVDGVFFTTVTVVVFPSTTVTLGGGPATTTIVTTVTPSTFTRNLSTTTLTLVTSAPPGSATATRSVITTTTMSSSAPTPSAGTPSDADLFTVGEDALDFARVAVLYVLQQDGLNGAEAAQVALQRFFNSAASTTVAGGGSGAATVGAARNVTIGEGRSVDLVGFFVDLGDGKGRVGGGSGASLPSSPPSSSSSSSSSPRRLLRKRRGLR</sequence>
<feature type="transmembrane region" description="Helical" evidence="3">
    <location>
        <begin position="504"/>
        <end position="530"/>
    </location>
</feature>
<proteinExistence type="predicted"/>
<dbReference type="GeneID" id="98122559"/>
<protein>
    <recommendedName>
        <fullName evidence="4">EGF-like domain-containing protein</fullName>
    </recommendedName>
</protein>
<evidence type="ECO:0000313" key="5">
    <source>
        <dbReference type="EMBL" id="KAL2269540.1"/>
    </source>
</evidence>
<dbReference type="PROSITE" id="PS50026">
    <property type="entry name" value="EGF_3"/>
    <property type="match status" value="1"/>
</dbReference>
<feature type="compositionally biased region" description="Polar residues" evidence="2">
    <location>
        <begin position="120"/>
        <end position="131"/>
    </location>
</feature>
<dbReference type="EMBL" id="JAZGUE010000002">
    <property type="protein sequence ID" value="KAL2269540.1"/>
    <property type="molecule type" value="Genomic_DNA"/>
</dbReference>
<keyword evidence="6" id="KW-1185">Reference proteome</keyword>
<feature type="compositionally biased region" description="Basic residues" evidence="2">
    <location>
        <begin position="875"/>
        <end position="884"/>
    </location>
</feature>
<feature type="compositionally biased region" description="Basic and acidic residues" evidence="2">
    <location>
        <begin position="1"/>
        <end position="10"/>
    </location>
</feature>
<feature type="compositionally biased region" description="Low complexity" evidence="2">
    <location>
        <begin position="856"/>
        <end position="874"/>
    </location>
</feature>
<feature type="compositionally biased region" description="Low complexity" evidence="2">
    <location>
        <begin position="328"/>
        <end position="337"/>
    </location>
</feature>
<feature type="domain" description="EGF-like" evidence="4">
    <location>
        <begin position="542"/>
        <end position="580"/>
    </location>
</feature>
<gene>
    <name evidence="5" type="ORF">VTJ83DRAFT_1724</name>
</gene>
<dbReference type="RefSeq" id="XP_070868264.1">
    <property type="nucleotide sequence ID" value="XM_071007915.1"/>
</dbReference>
<feature type="compositionally biased region" description="Low complexity" evidence="2">
    <location>
        <begin position="217"/>
        <end position="226"/>
    </location>
</feature>
<keyword evidence="3" id="KW-0472">Membrane</keyword>
<name>A0ABR4DGQ2_9PEZI</name>
<evidence type="ECO:0000313" key="6">
    <source>
        <dbReference type="Proteomes" id="UP001600064"/>
    </source>
</evidence>
<dbReference type="PROSITE" id="PS01186">
    <property type="entry name" value="EGF_2"/>
    <property type="match status" value="1"/>
</dbReference>
<feature type="compositionally biased region" description="Low complexity" evidence="2">
    <location>
        <begin position="303"/>
        <end position="321"/>
    </location>
</feature>
<organism evidence="5 6">
    <name type="scientific">Remersonia thermophila</name>
    <dbReference type="NCBI Taxonomy" id="72144"/>
    <lineage>
        <taxon>Eukaryota</taxon>
        <taxon>Fungi</taxon>
        <taxon>Dikarya</taxon>
        <taxon>Ascomycota</taxon>
        <taxon>Pezizomycotina</taxon>
        <taxon>Sordariomycetes</taxon>
        <taxon>Sordariomycetidae</taxon>
        <taxon>Sordariales</taxon>
        <taxon>Sordariales incertae sedis</taxon>
        <taxon>Remersonia</taxon>
    </lineage>
</organism>
<feature type="compositionally biased region" description="Low complexity" evidence="2">
    <location>
        <begin position="47"/>
        <end position="58"/>
    </location>
</feature>
<evidence type="ECO:0000259" key="4">
    <source>
        <dbReference type="PROSITE" id="PS50026"/>
    </source>
</evidence>
<dbReference type="PANTHER" id="PTHR17178:SF0">
    <property type="entry name" value="SERGLYCIN"/>
    <property type="match status" value="1"/>
</dbReference>
<keyword evidence="3" id="KW-0812">Transmembrane</keyword>
<reference evidence="5 6" key="1">
    <citation type="journal article" date="2024" name="Commun. Biol.">
        <title>Comparative genomic analysis of thermophilic fungi reveals convergent evolutionary adaptations and gene losses.</title>
        <authorList>
            <person name="Steindorff A.S."/>
            <person name="Aguilar-Pontes M.V."/>
            <person name="Robinson A.J."/>
            <person name="Andreopoulos B."/>
            <person name="LaButti K."/>
            <person name="Kuo A."/>
            <person name="Mondo S."/>
            <person name="Riley R."/>
            <person name="Otillar R."/>
            <person name="Haridas S."/>
            <person name="Lipzen A."/>
            <person name="Grimwood J."/>
            <person name="Schmutz J."/>
            <person name="Clum A."/>
            <person name="Reid I.D."/>
            <person name="Moisan M.C."/>
            <person name="Butler G."/>
            <person name="Nguyen T.T.M."/>
            <person name="Dewar K."/>
            <person name="Conant G."/>
            <person name="Drula E."/>
            <person name="Henrissat B."/>
            <person name="Hansel C."/>
            <person name="Singer S."/>
            <person name="Hutchinson M.I."/>
            <person name="de Vries R.P."/>
            <person name="Natvig D.O."/>
            <person name="Powell A.J."/>
            <person name="Tsang A."/>
            <person name="Grigoriev I.V."/>
        </authorList>
    </citation>
    <scope>NUCLEOTIDE SEQUENCE [LARGE SCALE GENOMIC DNA]</scope>
    <source>
        <strain evidence="5 6">ATCC 22073</strain>
    </source>
</reference>
<comment type="caution">
    <text evidence="1">Lacks conserved residue(s) required for the propagation of feature annotation.</text>
</comment>
<feature type="compositionally biased region" description="Polar residues" evidence="2">
    <location>
        <begin position="149"/>
        <end position="163"/>
    </location>
</feature>
<evidence type="ECO:0000256" key="2">
    <source>
        <dbReference type="SAM" id="MobiDB-lite"/>
    </source>
</evidence>
<dbReference type="PROSITE" id="PS00022">
    <property type="entry name" value="EGF_1"/>
    <property type="match status" value="1"/>
</dbReference>
<keyword evidence="1" id="KW-1015">Disulfide bond</keyword>
<feature type="disulfide bond" evidence="1">
    <location>
        <begin position="570"/>
        <end position="579"/>
    </location>
</feature>